<proteinExistence type="predicted"/>
<organism evidence="1 2">
    <name type="scientific">Panagrolaimus sp. ES5</name>
    <dbReference type="NCBI Taxonomy" id="591445"/>
    <lineage>
        <taxon>Eukaryota</taxon>
        <taxon>Metazoa</taxon>
        <taxon>Ecdysozoa</taxon>
        <taxon>Nematoda</taxon>
        <taxon>Chromadorea</taxon>
        <taxon>Rhabditida</taxon>
        <taxon>Tylenchina</taxon>
        <taxon>Panagrolaimomorpha</taxon>
        <taxon>Panagrolaimoidea</taxon>
        <taxon>Panagrolaimidae</taxon>
        <taxon>Panagrolaimus</taxon>
    </lineage>
</organism>
<dbReference type="Proteomes" id="UP000887579">
    <property type="component" value="Unplaced"/>
</dbReference>
<accession>A0AC34F8R8</accession>
<protein>
    <submittedName>
        <fullName evidence="2">Uncharacterized protein</fullName>
    </submittedName>
</protein>
<dbReference type="WBParaSite" id="ES5_v2.g13668.t1">
    <property type="protein sequence ID" value="ES5_v2.g13668.t1"/>
    <property type="gene ID" value="ES5_v2.g13668"/>
</dbReference>
<evidence type="ECO:0000313" key="2">
    <source>
        <dbReference type="WBParaSite" id="ES5_v2.g13668.t1"/>
    </source>
</evidence>
<evidence type="ECO:0000313" key="1">
    <source>
        <dbReference type="Proteomes" id="UP000887579"/>
    </source>
</evidence>
<reference evidence="2" key="1">
    <citation type="submission" date="2022-11" db="UniProtKB">
        <authorList>
            <consortium name="WormBaseParasite"/>
        </authorList>
    </citation>
    <scope>IDENTIFICATION</scope>
</reference>
<name>A0AC34F8R8_9BILA</name>
<sequence length="66" mass="7194">MLEEGLSPPSTTTTAPTGAGGAAGGDGRKSHQIHRRESSKWIPREAPISQRIIQPIRQRFDRDSAK</sequence>